<dbReference type="InterPro" id="IPR048846">
    <property type="entry name" value="PaaX-like_central"/>
</dbReference>
<dbReference type="Proteomes" id="UP000231098">
    <property type="component" value="Unassembled WGS sequence"/>
</dbReference>
<dbReference type="PANTHER" id="PTHR30319:SF1">
    <property type="entry name" value="TRANSCRIPTIONAL REPRESSOR PAAX"/>
    <property type="match status" value="1"/>
</dbReference>
<dbReference type="GO" id="GO:0006351">
    <property type="term" value="P:DNA-templated transcription"/>
    <property type="evidence" value="ECO:0007669"/>
    <property type="project" value="TreeGrafter"/>
</dbReference>
<dbReference type="AlphaFoldDB" id="A0A2H0X8K1"/>
<protein>
    <recommendedName>
        <fullName evidence="1">Transcriptional repressor PaaX-like central Cas2-like domain-containing protein</fullName>
    </recommendedName>
</protein>
<evidence type="ECO:0000313" key="2">
    <source>
        <dbReference type="EMBL" id="PIS21256.1"/>
    </source>
</evidence>
<evidence type="ECO:0000313" key="3">
    <source>
        <dbReference type="Proteomes" id="UP000231098"/>
    </source>
</evidence>
<organism evidence="2 3">
    <name type="scientific">candidate division WWE3 bacterium CG08_land_8_20_14_0_20_41_15</name>
    <dbReference type="NCBI Taxonomy" id="1975086"/>
    <lineage>
        <taxon>Bacteria</taxon>
        <taxon>Katanobacteria</taxon>
    </lineage>
</organism>
<sequence length="242" mass="27841">MRKLFRNRDLIMIATAFTTDALVDFVNASLESRKRASPLPLIFGPTKPSLLSRSANRLIKTGDLERVEKDGIPYLRLTGSGKSAFHRDFPLFKFQNKKWDGGWIVISYDIPEKRRLTREYLRNKLQSLGFGLWQESVYISPHDFGEEVRDWVESNDLAGLVSVSKSKELAKDEKMLAWKVFNLENLEERYLKIIETINASPKKVVTEKIRNEYLLALSCDPLLPKELLPNDWAGLKLSTLIL</sequence>
<feature type="domain" description="Transcriptional repressor PaaX-like central Cas2-like" evidence="1">
    <location>
        <begin position="97"/>
        <end position="172"/>
    </location>
</feature>
<gene>
    <name evidence="2" type="ORF">COT51_03730</name>
</gene>
<comment type="caution">
    <text evidence="2">The sequence shown here is derived from an EMBL/GenBank/DDBJ whole genome shotgun (WGS) entry which is preliminary data.</text>
</comment>
<evidence type="ECO:0000259" key="1">
    <source>
        <dbReference type="Pfam" id="PF20803"/>
    </source>
</evidence>
<accession>A0A2H0X8K1</accession>
<dbReference type="Pfam" id="PF20803">
    <property type="entry name" value="PaaX_M"/>
    <property type="match status" value="1"/>
</dbReference>
<proteinExistence type="predicted"/>
<dbReference type="Gene3D" id="3.30.70.2650">
    <property type="match status" value="1"/>
</dbReference>
<dbReference type="EMBL" id="PEYV01000060">
    <property type="protein sequence ID" value="PIS21256.1"/>
    <property type="molecule type" value="Genomic_DNA"/>
</dbReference>
<dbReference type="PANTHER" id="PTHR30319">
    <property type="entry name" value="PHENYLACETIC ACID REGULATOR-RELATED TRANSCRIPTIONAL REPRESSOR"/>
    <property type="match status" value="1"/>
</dbReference>
<reference evidence="3" key="1">
    <citation type="submission" date="2017-09" db="EMBL/GenBank/DDBJ databases">
        <title>Depth-based differentiation of microbial function through sediment-hosted aquifers and enrichment of novel symbionts in the deep terrestrial subsurface.</title>
        <authorList>
            <person name="Probst A.J."/>
            <person name="Ladd B."/>
            <person name="Jarett J.K."/>
            <person name="Geller-Mcgrath D.E."/>
            <person name="Sieber C.M.K."/>
            <person name="Emerson J.B."/>
            <person name="Anantharaman K."/>
            <person name="Thomas B.C."/>
            <person name="Malmstrom R."/>
            <person name="Stieglmeier M."/>
            <person name="Klingl A."/>
            <person name="Woyke T."/>
            <person name="Ryan C.M."/>
            <person name="Banfield J.F."/>
        </authorList>
    </citation>
    <scope>NUCLEOTIDE SEQUENCE [LARGE SCALE GENOMIC DNA]</scope>
</reference>
<name>A0A2H0X8K1_UNCKA</name>